<organism evidence="5 6">
    <name type="scientific">Acidiphilium iwatense</name>
    <dbReference type="NCBI Taxonomy" id="768198"/>
    <lineage>
        <taxon>Bacteria</taxon>
        <taxon>Pseudomonadati</taxon>
        <taxon>Pseudomonadota</taxon>
        <taxon>Alphaproteobacteria</taxon>
        <taxon>Acetobacterales</taxon>
        <taxon>Acidocellaceae</taxon>
        <taxon>Acidiphilium</taxon>
    </lineage>
</organism>
<evidence type="ECO:0000313" key="6">
    <source>
        <dbReference type="Proteomes" id="UP001521209"/>
    </source>
</evidence>
<protein>
    <submittedName>
        <fullName evidence="5">ATPase</fullName>
    </submittedName>
</protein>
<sequence>MKRFWHSAACVVVEDGFGISLDGKPLRLPGGAPLAVPSRPLAEAIAAEWSAAGHGIAADDLPLTRLAGAAIERIAPDPEPVRGNLLAYGRTDLLCYRAEAPDDLASLQHQAWQPWLDWAAESFGARLATTTGMIAVHQSDAAIAALARVLVAENCWALAGLGVIVPALGSLVLGLATLRGALAPEAAYGLATLDETWQERKWGTDPEALARRRAVGAEIASGVRFVTLARS</sequence>
<comment type="similarity">
    <text evidence="1">Belongs to the ATP12 family.</text>
</comment>
<dbReference type="InterPro" id="IPR011419">
    <property type="entry name" value="ATP12_ATP_synth-F1-assembly"/>
</dbReference>
<name>A0ABS9DZS9_9PROT</name>
<dbReference type="Gene3D" id="3.30.2180.10">
    <property type="entry name" value="ATP12-like"/>
    <property type="match status" value="1"/>
</dbReference>
<dbReference type="PANTHER" id="PTHR21013">
    <property type="entry name" value="ATP SYNTHASE MITOCHONDRIAL F1 COMPLEX ASSEMBLY FACTOR 2/ATP12 PROTEIN, MITOCHONDRIAL PRECURSOR"/>
    <property type="match status" value="1"/>
</dbReference>
<evidence type="ECO:0000256" key="2">
    <source>
        <dbReference type="ARBA" id="ARBA00022946"/>
    </source>
</evidence>
<keyword evidence="2" id="KW-0809">Transit peptide</keyword>
<dbReference type="SUPFAM" id="SSF160909">
    <property type="entry name" value="ATP12-like"/>
    <property type="match status" value="1"/>
</dbReference>
<dbReference type="InterPro" id="IPR042272">
    <property type="entry name" value="ATP12_ATP_synth-F1-assembly_N"/>
</dbReference>
<accession>A0ABS9DZS9</accession>
<keyword evidence="3" id="KW-0143">Chaperone</keyword>
<dbReference type="Proteomes" id="UP001521209">
    <property type="component" value="Unassembled WGS sequence"/>
</dbReference>
<evidence type="ECO:0000313" key="5">
    <source>
        <dbReference type="EMBL" id="MCF3947275.1"/>
    </source>
</evidence>
<dbReference type="InterPro" id="IPR023335">
    <property type="entry name" value="ATP12_ortho_dom_sf"/>
</dbReference>
<evidence type="ECO:0000256" key="3">
    <source>
        <dbReference type="ARBA" id="ARBA00023186"/>
    </source>
</evidence>
<proteinExistence type="inferred from homology"/>
<dbReference type="Pfam" id="PF07542">
    <property type="entry name" value="ATP12"/>
    <property type="match status" value="1"/>
</dbReference>
<comment type="caution">
    <text evidence="5">The sequence shown here is derived from an EMBL/GenBank/DDBJ whole genome shotgun (WGS) entry which is preliminary data.</text>
</comment>
<keyword evidence="4" id="KW-0812">Transmembrane</keyword>
<reference evidence="5 6" key="1">
    <citation type="submission" date="2022-01" db="EMBL/GenBank/DDBJ databases">
        <authorList>
            <person name="Won M."/>
            <person name="Kim S.-J."/>
            <person name="Kwon S.-W."/>
        </authorList>
    </citation>
    <scope>NUCLEOTIDE SEQUENCE [LARGE SCALE GENOMIC DNA]</scope>
    <source>
        <strain evidence="5 6">KCTC 23505</strain>
    </source>
</reference>
<keyword evidence="4" id="KW-0472">Membrane</keyword>
<evidence type="ECO:0000256" key="4">
    <source>
        <dbReference type="SAM" id="Phobius"/>
    </source>
</evidence>
<keyword evidence="6" id="KW-1185">Reference proteome</keyword>
<dbReference type="RefSeq" id="WP_235704498.1">
    <property type="nucleotide sequence ID" value="NZ_JAKGBZ010000020.1"/>
</dbReference>
<dbReference type="EMBL" id="JAKGBZ010000020">
    <property type="protein sequence ID" value="MCF3947275.1"/>
    <property type="molecule type" value="Genomic_DNA"/>
</dbReference>
<gene>
    <name evidence="5" type="ORF">L2A60_11375</name>
</gene>
<keyword evidence="4" id="KW-1133">Transmembrane helix</keyword>
<dbReference type="Gene3D" id="1.10.3580.10">
    <property type="entry name" value="ATP12 ATPase"/>
    <property type="match status" value="1"/>
</dbReference>
<feature type="transmembrane region" description="Helical" evidence="4">
    <location>
        <begin position="156"/>
        <end position="178"/>
    </location>
</feature>
<evidence type="ECO:0000256" key="1">
    <source>
        <dbReference type="ARBA" id="ARBA00008231"/>
    </source>
</evidence>
<dbReference type="PANTHER" id="PTHR21013:SF10">
    <property type="entry name" value="ATP SYNTHASE MITOCHONDRIAL F1 COMPLEX ASSEMBLY FACTOR 2"/>
    <property type="match status" value="1"/>
</dbReference>